<dbReference type="Gene3D" id="1.10.10.10">
    <property type="entry name" value="Winged helix-like DNA-binding domain superfamily/Winged helix DNA-binding domain"/>
    <property type="match status" value="1"/>
</dbReference>
<dbReference type="EMBL" id="JAJOMB010000005">
    <property type="protein sequence ID" value="MCD5311449.1"/>
    <property type="molecule type" value="Genomic_DNA"/>
</dbReference>
<dbReference type="SUPFAM" id="SSF53335">
    <property type="entry name" value="S-adenosyl-L-methionine-dependent methyltransferases"/>
    <property type="match status" value="1"/>
</dbReference>
<dbReference type="PANTHER" id="PTHR45128">
    <property type="entry name" value="METHYLTRANSFERASE TYPE 11"/>
    <property type="match status" value="1"/>
</dbReference>
<sequence>MTITAVDESKLHAFVGQAVTDLGAAISGLMLHLGDRLGLYKALAGAGPITAAELARRTGTAERYVREWLANQAAGGYVVYDPAQATFELPAEQSLVVADETSPVFLGGAFEAVASCYSDHDRLAGAFRTGRGIGWHEHDDRLFSGVERLFAPGYAAHLVQSWLPALDGVADKLRAGASVADVGCGLGAATVIMAQAFEHSSFAGFDLHQPSIEQARRAAEAAGVSHRARFEVAAATDFPGEGYDLVCVFDALHDLGDPVGAARQIHRSLAPDGTLLLVEPNANDGLENNLNPVGRTYYGLSTAICTPGSLAQEVGLGLGAQAGPGVLTALLTEAGFSSVRQVAATPLNIILQVRP</sequence>
<keyword evidence="3" id="KW-0489">Methyltransferase</keyword>
<dbReference type="InterPro" id="IPR025714">
    <property type="entry name" value="Methyltranfer_dom"/>
</dbReference>
<dbReference type="AlphaFoldDB" id="A0A9X1NCX2"/>
<dbReference type="CDD" id="cd02440">
    <property type="entry name" value="AdoMet_MTases"/>
    <property type="match status" value="1"/>
</dbReference>
<name>A0A9X1NCX2_9ACTN</name>
<feature type="domain" description="Methyltransferase" evidence="1">
    <location>
        <begin position="175"/>
        <end position="287"/>
    </location>
</feature>
<protein>
    <submittedName>
        <fullName evidence="3">Methyltransferase domain-containing protein</fullName>
    </submittedName>
</protein>
<dbReference type="InterPro" id="IPR036390">
    <property type="entry name" value="WH_DNA-bd_sf"/>
</dbReference>
<evidence type="ECO:0000259" key="2">
    <source>
        <dbReference type="Pfam" id="PF21320"/>
    </source>
</evidence>
<reference evidence="3" key="1">
    <citation type="submission" date="2021-11" db="EMBL/GenBank/DDBJ databases">
        <title>Streptomyces corallinus and Kineosporia corallina sp. nov., two new coral-derived marine actinobacteria.</title>
        <authorList>
            <person name="Buangrab K."/>
            <person name="Sutthacheep M."/>
            <person name="Yeemin T."/>
            <person name="Harunari E."/>
            <person name="Igarashi Y."/>
            <person name="Sripreechasak P."/>
            <person name="Kanchanasin P."/>
            <person name="Tanasupawat S."/>
            <person name="Phongsopitanun W."/>
        </authorList>
    </citation>
    <scope>NUCLEOTIDE SEQUENCE</scope>
    <source>
        <strain evidence="3">JCM 31032</strain>
    </source>
</reference>
<feature type="domain" description="S-adenosylmethionine-dependent methyltransferase Rv2258c-like winged HTH" evidence="2">
    <location>
        <begin position="26"/>
        <end position="96"/>
    </location>
</feature>
<dbReference type="GO" id="GO:0008168">
    <property type="term" value="F:methyltransferase activity"/>
    <property type="evidence" value="ECO:0007669"/>
    <property type="project" value="UniProtKB-KW"/>
</dbReference>
<keyword evidence="4" id="KW-1185">Reference proteome</keyword>
<proteinExistence type="predicted"/>
<dbReference type="Pfam" id="PF13847">
    <property type="entry name" value="Methyltransf_31"/>
    <property type="match status" value="1"/>
</dbReference>
<dbReference type="Proteomes" id="UP001138997">
    <property type="component" value="Unassembled WGS sequence"/>
</dbReference>
<evidence type="ECO:0000259" key="1">
    <source>
        <dbReference type="Pfam" id="PF13847"/>
    </source>
</evidence>
<gene>
    <name evidence="3" type="ORF">LR394_11105</name>
</gene>
<dbReference type="Pfam" id="PF21320">
    <property type="entry name" value="WHD_Rv2258c"/>
    <property type="match status" value="1"/>
</dbReference>
<keyword evidence="3" id="KW-0808">Transferase</keyword>
<evidence type="ECO:0000313" key="4">
    <source>
        <dbReference type="Proteomes" id="UP001138997"/>
    </source>
</evidence>
<dbReference type="PANTHER" id="PTHR45128:SF2">
    <property type="entry name" value="METHYLTRANSFERASE DOMAIN-CONTAINING PROTEIN"/>
    <property type="match status" value="1"/>
</dbReference>
<dbReference type="InterPro" id="IPR036388">
    <property type="entry name" value="WH-like_DNA-bd_sf"/>
</dbReference>
<dbReference type="GO" id="GO:0032259">
    <property type="term" value="P:methylation"/>
    <property type="evidence" value="ECO:0007669"/>
    <property type="project" value="UniProtKB-KW"/>
</dbReference>
<organism evidence="3 4">
    <name type="scientific">Kineosporia babensis</name>
    <dbReference type="NCBI Taxonomy" id="499548"/>
    <lineage>
        <taxon>Bacteria</taxon>
        <taxon>Bacillati</taxon>
        <taxon>Actinomycetota</taxon>
        <taxon>Actinomycetes</taxon>
        <taxon>Kineosporiales</taxon>
        <taxon>Kineosporiaceae</taxon>
        <taxon>Kineosporia</taxon>
    </lineage>
</organism>
<dbReference type="InterPro" id="IPR048711">
    <property type="entry name" value="WHD_Rv2258c"/>
</dbReference>
<dbReference type="InterPro" id="IPR029063">
    <property type="entry name" value="SAM-dependent_MTases_sf"/>
</dbReference>
<accession>A0A9X1NCX2</accession>
<dbReference type="SUPFAM" id="SSF46785">
    <property type="entry name" value="Winged helix' DNA-binding domain"/>
    <property type="match status" value="1"/>
</dbReference>
<dbReference type="Gene3D" id="3.40.50.150">
    <property type="entry name" value="Vaccinia Virus protein VP39"/>
    <property type="match status" value="1"/>
</dbReference>
<comment type="caution">
    <text evidence="3">The sequence shown here is derived from an EMBL/GenBank/DDBJ whole genome shotgun (WGS) entry which is preliminary data.</text>
</comment>
<evidence type="ECO:0000313" key="3">
    <source>
        <dbReference type="EMBL" id="MCD5311449.1"/>
    </source>
</evidence>
<dbReference type="InterPro" id="IPR053173">
    <property type="entry name" value="SAM-binding_MTase"/>
</dbReference>